<comment type="similarity">
    <text evidence="1">Belongs to the UPF0225 family.</text>
</comment>
<sequence>MSPIRCPCLGGLTYAECCRPLHSGVATAQTAQQLMRSRFSAFAVGDPAYLLATWHWTTRPAQLELDPDRRWYRLDILATRAGGPFETSGVVEFEAFYRLPGGSGSQHEISRFLRESGTWFYLDGVA</sequence>
<evidence type="ECO:0000313" key="3">
    <source>
        <dbReference type="Proteomes" id="UP000244384"/>
    </source>
</evidence>
<dbReference type="InterPro" id="IPR048469">
    <property type="entry name" value="YchJ-like_M"/>
</dbReference>
<evidence type="ECO:0000313" key="2">
    <source>
        <dbReference type="EMBL" id="AWB93787.1"/>
    </source>
</evidence>
<dbReference type="HAMAP" id="MF_00612">
    <property type="entry name" value="UPF0225"/>
    <property type="match status" value="1"/>
</dbReference>
<dbReference type="InterPro" id="IPR023006">
    <property type="entry name" value="YchJ-like"/>
</dbReference>
<name>A0A2S0WR49_9ACTN</name>
<gene>
    <name evidence="2" type="ORF">C3E78_17080</name>
</gene>
<dbReference type="Gene3D" id="3.10.450.50">
    <property type="match status" value="1"/>
</dbReference>
<protein>
    <recommendedName>
        <fullName evidence="1">UPF0225 protein C3E78_17080</fullName>
    </recommendedName>
</protein>
<dbReference type="Pfam" id="PF17775">
    <property type="entry name" value="YchJ_M-like"/>
    <property type="match status" value="1"/>
</dbReference>
<accession>A0A5F2EMS9</accession>
<keyword evidence="3" id="KW-1185">Reference proteome</keyword>
<dbReference type="AlphaFoldDB" id="A0A2S0WR49"/>
<dbReference type="KEGG" id="aez:C3E78_17080"/>
<dbReference type="RefSeq" id="WP_108580490.1">
    <property type="nucleotide sequence ID" value="NZ_CP026952.1"/>
</dbReference>
<evidence type="ECO:0000256" key="1">
    <source>
        <dbReference type="HAMAP-Rule" id="MF_00612"/>
    </source>
</evidence>
<organism evidence="2 3">
    <name type="scientific">Aeromicrobium chenweiae</name>
    <dbReference type="NCBI Taxonomy" id="2079793"/>
    <lineage>
        <taxon>Bacteria</taxon>
        <taxon>Bacillati</taxon>
        <taxon>Actinomycetota</taxon>
        <taxon>Actinomycetes</taxon>
        <taxon>Propionibacteriales</taxon>
        <taxon>Nocardioidaceae</taxon>
        <taxon>Aeromicrobium</taxon>
    </lineage>
</organism>
<dbReference type="SUPFAM" id="SSF54427">
    <property type="entry name" value="NTF2-like"/>
    <property type="match status" value="1"/>
</dbReference>
<proteinExistence type="inferred from homology"/>
<dbReference type="InterPro" id="IPR032710">
    <property type="entry name" value="NTF2-like_dom_sf"/>
</dbReference>
<accession>A0A2S0WR49</accession>
<reference evidence="3" key="1">
    <citation type="submission" date="2018-01" db="EMBL/GenBank/DDBJ databases">
        <authorList>
            <person name="Li J."/>
        </authorList>
    </citation>
    <scope>NUCLEOTIDE SEQUENCE [LARGE SCALE GENOMIC DNA]</scope>
    <source>
        <strain evidence="3">592</strain>
    </source>
</reference>
<dbReference type="EMBL" id="CP026952">
    <property type="protein sequence ID" value="AWB93787.1"/>
    <property type="molecule type" value="Genomic_DNA"/>
</dbReference>
<dbReference type="Proteomes" id="UP000244384">
    <property type="component" value="Chromosome"/>
</dbReference>